<reference evidence="1 2" key="1">
    <citation type="submission" date="2017-05" db="EMBL/GenBank/DDBJ databases">
        <title>Full genome sequence of Pseudorhodoplanes sinuspersici.</title>
        <authorList>
            <person name="Dastgheib S.M.M."/>
            <person name="Shavandi M."/>
            <person name="Tirandaz H."/>
        </authorList>
    </citation>
    <scope>NUCLEOTIDE SEQUENCE [LARGE SCALE GENOMIC DNA]</scope>
    <source>
        <strain evidence="1 2">RIPI110</strain>
    </source>
</reference>
<protein>
    <submittedName>
        <fullName evidence="1">Transcriptional regulator</fullName>
    </submittedName>
</protein>
<dbReference type="PROSITE" id="PS50987">
    <property type="entry name" value="HTH_ARSR_2"/>
    <property type="match status" value="1"/>
</dbReference>
<dbReference type="PANTHER" id="PTHR39168">
    <property type="entry name" value="TRANSCRIPTIONAL REGULATOR-RELATED"/>
    <property type="match status" value="1"/>
</dbReference>
<dbReference type="GO" id="GO:0010288">
    <property type="term" value="P:response to lead ion"/>
    <property type="evidence" value="ECO:0007669"/>
    <property type="project" value="TreeGrafter"/>
</dbReference>
<dbReference type="OrthoDB" id="9797716at2"/>
<dbReference type="AlphaFoldDB" id="A0A1W6ZXJ4"/>
<dbReference type="GO" id="GO:0046686">
    <property type="term" value="P:response to cadmium ion"/>
    <property type="evidence" value="ECO:0007669"/>
    <property type="project" value="TreeGrafter"/>
</dbReference>
<dbReference type="InterPro" id="IPR001845">
    <property type="entry name" value="HTH_ArsR_DNA-bd_dom"/>
</dbReference>
<sequence>MTASNTLAIVAACAGDPARASMLSILADGRAFTAGELSAVARVTPQTASGHLARMVDAGLLVVASQGRHRYYRLASPQVALMLESMMVVAAEPTHRLGRIGPSDERLRLIRTCYDHLAGRLAVGIADMLVEAGHLSLSGDGGELTDSGRIFLRRLGLDLADAKNGRPFCRPCLDWSERRHHLAGTLGARMMDHCLGAGWIKRSRSSRVVEVTPLGARKFRDVFGLRV</sequence>
<name>A0A1W6ZXJ4_9HYPH</name>
<dbReference type="InterPro" id="IPR036390">
    <property type="entry name" value="WH_DNA-bd_sf"/>
</dbReference>
<organism evidence="1 2">
    <name type="scientific">Pseudorhodoplanes sinuspersici</name>
    <dbReference type="NCBI Taxonomy" id="1235591"/>
    <lineage>
        <taxon>Bacteria</taxon>
        <taxon>Pseudomonadati</taxon>
        <taxon>Pseudomonadota</taxon>
        <taxon>Alphaproteobacteria</taxon>
        <taxon>Hyphomicrobiales</taxon>
        <taxon>Pseudorhodoplanes</taxon>
    </lineage>
</organism>
<dbReference type="Gene3D" id="1.10.10.10">
    <property type="entry name" value="Winged helix-like DNA-binding domain superfamily/Winged helix DNA-binding domain"/>
    <property type="match status" value="1"/>
</dbReference>
<dbReference type="Proteomes" id="UP000194137">
    <property type="component" value="Chromosome"/>
</dbReference>
<dbReference type="PANTHER" id="PTHR39168:SF1">
    <property type="entry name" value="TRANSCRIPTIONAL REGULATORY PROTEIN"/>
    <property type="match status" value="1"/>
</dbReference>
<dbReference type="GO" id="GO:0003677">
    <property type="term" value="F:DNA binding"/>
    <property type="evidence" value="ECO:0007669"/>
    <property type="project" value="TreeGrafter"/>
</dbReference>
<dbReference type="InterPro" id="IPR036388">
    <property type="entry name" value="WH-like_DNA-bd_sf"/>
</dbReference>
<evidence type="ECO:0000313" key="1">
    <source>
        <dbReference type="EMBL" id="ARQ02102.1"/>
    </source>
</evidence>
<dbReference type="GO" id="GO:0097063">
    <property type="term" value="F:cadmium ion sensor activity"/>
    <property type="evidence" value="ECO:0007669"/>
    <property type="project" value="TreeGrafter"/>
</dbReference>
<dbReference type="STRING" id="1235591.CAK95_25625"/>
<proteinExistence type="predicted"/>
<dbReference type="SUPFAM" id="SSF46785">
    <property type="entry name" value="Winged helix' DNA-binding domain"/>
    <property type="match status" value="1"/>
</dbReference>
<dbReference type="RefSeq" id="WP_086090501.1">
    <property type="nucleotide sequence ID" value="NZ_CP021112.1"/>
</dbReference>
<dbReference type="KEGG" id="psin:CAK95_25625"/>
<dbReference type="GO" id="GO:0032791">
    <property type="term" value="F:lead ion binding"/>
    <property type="evidence" value="ECO:0007669"/>
    <property type="project" value="TreeGrafter"/>
</dbReference>
<dbReference type="CDD" id="cd00090">
    <property type="entry name" value="HTH_ARSR"/>
    <property type="match status" value="1"/>
</dbReference>
<dbReference type="EMBL" id="CP021112">
    <property type="protein sequence ID" value="ARQ02102.1"/>
    <property type="molecule type" value="Genomic_DNA"/>
</dbReference>
<dbReference type="InterPro" id="IPR052543">
    <property type="entry name" value="HTH_Metal-responsive_Reg"/>
</dbReference>
<accession>A0A1W6ZXJ4</accession>
<dbReference type="InterPro" id="IPR011991">
    <property type="entry name" value="ArsR-like_HTH"/>
</dbReference>
<keyword evidence="2" id="KW-1185">Reference proteome</keyword>
<evidence type="ECO:0000313" key="2">
    <source>
        <dbReference type="Proteomes" id="UP000194137"/>
    </source>
</evidence>
<dbReference type="Pfam" id="PF12840">
    <property type="entry name" value="HTH_20"/>
    <property type="match status" value="1"/>
</dbReference>
<dbReference type="GO" id="GO:0003700">
    <property type="term" value="F:DNA-binding transcription factor activity"/>
    <property type="evidence" value="ECO:0007669"/>
    <property type="project" value="InterPro"/>
</dbReference>
<dbReference type="SMART" id="SM00418">
    <property type="entry name" value="HTH_ARSR"/>
    <property type="match status" value="1"/>
</dbReference>
<gene>
    <name evidence="1" type="ORF">CAK95_25625</name>
</gene>